<gene>
    <name evidence="1" type="ORF">CDAR_14671</name>
</gene>
<evidence type="ECO:0000313" key="1">
    <source>
        <dbReference type="EMBL" id="GIY42224.1"/>
    </source>
</evidence>
<reference evidence="1 2" key="1">
    <citation type="submission" date="2021-06" db="EMBL/GenBank/DDBJ databases">
        <title>Caerostris darwini draft genome.</title>
        <authorList>
            <person name="Kono N."/>
            <person name="Arakawa K."/>
        </authorList>
    </citation>
    <scope>NUCLEOTIDE SEQUENCE [LARGE SCALE GENOMIC DNA]</scope>
</reference>
<protein>
    <submittedName>
        <fullName evidence="1">Uncharacterized protein</fullName>
    </submittedName>
</protein>
<comment type="caution">
    <text evidence="1">The sequence shown here is derived from an EMBL/GenBank/DDBJ whole genome shotgun (WGS) entry which is preliminary data.</text>
</comment>
<organism evidence="1 2">
    <name type="scientific">Caerostris darwini</name>
    <dbReference type="NCBI Taxonomy" id="1538125"/>
    <lineage>
        <taxon>Eukaryota</taxon>
        <taxon>Metazoa</taxon>
        <taxon>Ecdysozoa</taxon>
        <taxon>Arthropoda</taxon>
        <taxon>Chelicerata</taxon>
        <taxon>Arachnida</taxon>
        <taxon>Araneae</taxon>
        <taxon>Araneomorphae</taxon>
        <taxon>Entelegynae</taxon>
        <taxon>Araneoidea</taxon>
        <taxon>Araneidae</taxon>
        <taxon>Caerostris</taxon>
    </lineage>
</organism>
<dbReference type="EMBL" id="BPLQ01009167">
    <property type="protein sequence ID" value="GIY42224.1"/>
    <property type="molecule type" value="Genomic_DNA"/>
</dbReference>
<name>A0AAV4T942_9ARAC</name>
<dbReference type="AlphaFoldDB" id="A0AAV4T942"/>
<keyword evidence="2" id="KW-1185">Reference proteome</keyword>
<evidence type="ECO:0000313" key="2">
    <source>
        <dbReference type="Proteomes" id="UP001054837"/>
    </source>
</evidence>
<dbReference type="Proteomes" id="UP001054837">
    <property type="component" value="Unassembled WGS sequence"/>
</dbReference>
<accession>A0AAV4T942</accession>
<sequence length="158" mass="18051">MIVESRKIKLQSASVQGRQVGFPLLTICLMADVISRPRGLGEALRVSSFYHRFRSTCKGFENSMKGRLSPHLFSPEKQKRIEREPVRKWGFLPDKIALMIIKKNGKVTLMRKPAYLLWNDGHPSITQIVLYICVCLSFIEYSSPNGKVSNLPVWTKTN</sequence>
<proteinExistence type="predicted"/>